<keyword evidence="2" id="KW-0805">Transcription regulation</keyword>
<protein>
    <submittedName>
        <fullName evidence="8">DNA-binding SARP family transcriptional activator</fullName>
    </submittedName>
</protein>
<evidence type="ECO:0000256" key="4">
    <source>
        <dbReference type="ARBA" id="ARBA00023163"/>
    </source>
</evidence>
<dbReference type="Gene3D" id="1.25.40.10">
    <property type="entry name" value="Tetratricopeptide repeat domain"/>
    <property type="match status" value="1"/>
</dbReference>
<dbReference type="InterPro" id="IPR016032">
    <property type="entry name" value="Sig_transdc_resp-reg_C-effctor"/>
</dbReference>
<organism evidence="8 9">
    <name type="scientific">Actinomadura livida</name>
    <dbReference type="NCBI Taxonomy" id="79909"/>
    <lineage>
        <taxon>Bacteria</taxon>
        <taxon>Bacillati</taxon>
        <taxon>Actinomycetota</taxon>
        <taxon>Actinomycetes</taxon>
        <taxon>Streptosporangiales</taxon>
        <taxon>Thermomonosporaceae</taxon>
        <taxon>Actinomadura</taxon>
    </lineage>
</organism>
<dbReference type="InterPro" id="IPR036388">
    <property type="entry name" value="WH-like_DNA-bd_sf"/>
</dbReference>
<evidence type="ECO:0000259" key="6">
    <source>
        <dbReference type="SMART" id="SM01043"/>
    </source>
</evidence>
<comment type="caution">
    <text evidence="8">The sequence shown here is derived from an EMBL/GenBank/DDBJ whole genome shotgun (WGS) entry which is preliminary data.</text>
</comment>
<evidence type="ECO:0000313" key="10">
    <source>
        <dbReference type="Proteomes" id="UP001501427"/>
    </source>
</evidence>
<feature type="domain" description="OmpR/PhoB-type" evidence="5">
    <location>
        <begin position="29"/>
        <end position="102"/>
    </location>
</feature>
<proteinExistence type="inferred from homology"/>
<evidence type="ECO:0000313" key="9">
    <source>
        <dbReference type="Proteomes" id="UP000549343"/>
    </source>
</evidence>
<evidence type="ECO:0000256" key="2">
    <source>
        <dbReference type="ARBA" id="ARBA00023015"/>
    </source>
</evidence>
<evidence type="ECO:0000313" key="7">
    <source>
        <dbReference type="EMBL" id="GAA0550761.1"/>
    </source>
</evidence>
<keyword evidence="4" id="KW-0804">Transcription</keyword>
<dbReference type="PANTHER" id="PTHR35807:SF1">
    <property type="entry name" value="TRANSCRIPTIONAL REGULATOR REDD"/>
    <property type="match status" value="1"/>
</dbReference>
<reference evidence="7 10" key="1">
    <citation type="journal article" date="2019" name="Int. J. Syst. Evol. Microbiol.">
        <title>The Global Catalogue of Microorganisms (GCM) 10K type strain sequencing project: providing services to taxonomists for standard genome sequencing and annotation.</title>
        <authorList>
            <consortium name="The Broad Institute Genomics Platform"/>
            <consortium name="The Broad Institute Genome Sequencing Center for Infectious Disease"/>
            <person name="Wu L."/>
            <person name="Ma J."/>
        </authorList>
    </citation>
    <scope>NUCLEOTIDE SEQUENCE [LARGE SCALE GENOMIC DNA]</scope>
    <source>
        <strain evidence="7 10">JCM 10667</strain>
    </source>
</reference>
<keyword evidence="10" id="KW-1185">Reference proteome</keyword>
<reference evidence="7" key="3">
    <citation type="submission" date="2023-12" db="EMBL/GenBank/DDBJ databases">
        <authorList>
            <person name="Sun Q."/>
            <person name="Inoue M."/>
        </authorList>
    </citation>
    <scope>NUCLEOTIDE SEQUENCE</scope>
    <source>
        <strain evidence="7">JCM 10667</strain>
    </source>
</reference>
<dbReference type="SUPFAM" id="SSF46894">
    <property type="entry name" value="C-terminal effector domain of the bipartite response regulators"/>
    <property type="match status" value="1"/>
</dbReference>
<dbReference type="SMART" id="SM01043">
    <property type="entry name" value="BTAD"/>
    <property type="match status" value="1"/>
</dbReference>
<dbReference type="CDD" id="cd15831">
    <property type="entry name" value="BTAD"/>
    <property type="match status" value="1"/>
</dbReference>
<dbReference type="Proteomes" id="UP001501427">
    <property type="component" value="Unassembled WGS sequence"/>
</dbReference>
<reference evidence="8 9" key="2">
    <citation type="submission" date="2020-08" db="EMBL/GenBank/DDBJ databases">
        <title>Sequencing the genomes of 1000 actinobacteria strains.</title>
        <authorList>
            <person name="Klenk H.-P."/>
        </authorList>
    </citation>
    <scope>NUCLEOTIDE SEQUENCE [LARGE SCALE GENOMIC DNA]</scope>
    <source>
        <strain evidence="8 9">DSM 44772</strain>
    </source>
</reference>
<dbReference type="GO" id="GO:0003677">
    <property type="term" value="F:DNA binding"/>
    <property type="evidence" value="ECO:0007669"/>
    <property type="project" value="UniProtKB-KW"/>
</dbReference>
<accession>A0A7W7IKD2</accession>
<evidence type="ECO:0000256" key="3">
    <source>
        <dbReference type="ARBA" id="ARBA00023125"/>
    </source>
</evidence>
<dbReference type="Proteomes" id="UP000549343">
    <property type="component" value="Unassembled WGS sequence"/>
</dbReference>
<dbReference type="InterPro" id="IPR005158">
    <property type="entry name" value="BTAD"/>
</dbReference>
<name>A0A7W7IKD2_9ACTN</name>
<dbReference type="Pfam" id="PF03704">
    <property type="entry name" value="BTAD"/>
    <property type="match status" value="1"/>
</dbReference>
<evidence type="ECO:0000256" key="1">
    <source>
        <dbReference type="ARBA" id="ARBA00005820"/>
    </source>
</evidence>
<gene>
    <name evidence="8" type="ORF">F4557_006978</name>
    <name evidence="7" type="ORF">GCM10009546_11010</name>
</gene>
<dbReference type="EMBL" id="BAAAHD010000008">
    <property type="protein sequence ID" value="GAA0550761.1"/>
    <property type="molecule type" value="Genomic_DNA"/>
</dbReference>
<dbReference type="EMBL" id="JACHMV010000001">
    <property type="protein sequence ID" value="MBB4778560.1"/>
    <property type="molecule type" value="Genomic_DNA"/>
</dbReference>
<sequence length="255" mass="28089">MMETTELRVRSRGTLSVRLLGPLDVSVDGIPIVLTPGRLRTLLAVLALSAGRAVSIESLAAVVWARDDPPRNVRRSVQTYIARLRCALGDDAICSGPAGYVLATDPERVDALMFLRLLSMVSAARDPATERARLGEALSLWRGRPFDGVPSPWLAESKAPWLVERYLTALESRLDLDIAAGRYAELVVELSELTARHPLRESLWARLLIVLGRSGRRAEALARYETIRTRIAGELGVDPDPTLQRLHADLLTRCP</sequence>
<keyword evidence="3 8" id="KW-0238">DNA-binding</keyword>
<dbReference type="SUPFAM" id="SSF48452">
    <property type="entry name" value="TPR-like"/>
    <property type="match status" value="1"/>
</dbReference>
<comment type="similarity">
    <text evidence="1">Belongs to the AfsR/DnrI/RedD regulatory family.</text>
</comment>
<dbReference type="InterPro" id="IPR001867">
    <property type="entry name" value="OmpR/PhoB-type_DNA-bd"/>
</dbReference>
<dbReference type="SMART" id="SM00862">
    <property type="entry name" value="Trans_reg_C"/>
    <property type="match status" value="1"/>
</dbReference>
<feature type="domain" description="Bacterial transcriptional activator" evidence="6">
    <location>
        <begin position="109"/>
        <end position="251"/>
    </location>
</feature>
<dbReference type="PANTHER" id="PTHR35807">
    <property type="entry name" value="TRANSCRIPTIONAL REGULATOR REDD-RELATED"/>
    <property type="match status" value="1"/>
</dbReference>
<dbReference type="AlphaFoldDB" id="A0A7W7IKD2"/>
<dbReference type="GO" id="GO:0006355">
    <property type="term" value="P:regulation of DNA-templated transcription"/>
    <property type="evidence" value="ECO:0007669"/>
    <property type="project" value="InterPro"/>
</dbReference>
<dbReference type="RefSeq" id="WP_184889646.1">
    <property type="nucleotide sequence ID" value="NZ_BAAAHD010000008.1"/>
</dbReference>
<dbReference type="GO" id="GO:0000160">
    <property type="term" value="P:phosphorelay signal transduction system"/>
    <property type="evidence" value="ECO:0007669"/>
    <property type="project" value="InterPro"/>
</dbReference>
<dbReference type="Pfam" id="PF00486">
    <property type="entry name" value="Trans_reg_C"/>
    <property type="match status" value="1"/>
</dbReference>
<evidence type="ECO:0000313" key="8">
    <source>
        <dbReference type="EMBL" id="MBB4778560.1"/>
    </source>
</evidence>
<dbReference type="InterPro" id="IPR051677">
    <property type="entry name" value="AfsR-DnrI-RedD_regulator"/>
</dbReference>
<dbReference type="Gene3D" id="1.10.10.10">
    <property type="entry name" value="Winged helix-like DNA-binding domain superfamily/Winged helix DNA-binding domain"/>
    <property type="match status" value="1"/>
</dbReference>
<evidence type="ECO:0000259" key="5">
    <source>
        <dbReference type="SMART" id="SM00862"/>
    </source>
</evidence>
<dbReference type="InterPro" id="IPR011990">
    <property type="entry name" value="TPR-like_helical_dom_sf"/>
</dbReference>